<proteinExistence type="predicted"/>
<keyword evidence="2" id="KW-1185">Reference proteome</keyword>
<evidence type="ECO:0000313" key="1">
    <source>
        <dbReference type="EMBL" id="KAK1867880.1"/>
    </source>
</evidence>
<accession>A0ACC3CCQ4</accession>
<name>A0ACC3CCQ4_PYRYE</name>
<sequence length="399" mass="41332">MTWRWGRGGGAPSPLNKPAGENVAAARTFGGGCAQAAERGVGVFIPGSSPAGIGGFTSCSPPPSSAGRGDGCREARSCRGPRPPAACACRPGRWRRRNRRLRRRPRRGGRRLARVYGGGCHPLARRWCLPPALPGRREQGGGGEAATPTADGPRPSLAPLPPGRATVVRVTAASPLRTRCPPPHLLLHGRWPPAPSAAARGRVPPFPTRHAVDPEPALPLTHHHCRRYALGGGRRPVTTARAGSSGRRDSGGGLAAWRRPTTAAACSFAARRTLRAAAGRRPCERRKDGVWVAERKVGWGCMWVGGTGVAESCGGWRDGEGGMADKRTEGGVGGRAGGGGGGGRREGDAAFIDAAVAAVAVTPRHGAATTRLPPPPPPLPPPPLPPPPSPPPSIRTVTR</sequence>
<comment type="caution">
    <text evidence="1">The sequence shown here is derived from an EMBL/GenBank/DDBJ whole genome shotgun (WGS) entry which is preliminary data.</text>
</comment>
<dbReference type="Proteomes" id="UP000798662">
    <property type="component" value="Chromosome 3"/>
</dbReference>
<reference evidence="1" key="1">
    <citation type="submission" date="2019-11" db="EMBL/GenBank/DDBJ databases">
        <title>Nori genome reveals adaptations in red seaweeds to the harsh intertidal environment.</title>
        <authorList>
            <person name="Wang D."/>
            <person name="Mao Y."/>
        </authorList>
    </citation>
    <scope>NUCLEOTIDE SEQUENCE</scope>
    <source>
        <tissue evidence="1">Gametophyte</tissue>
    </source>
</reference>
<gene>
    <name evidence="1" type="ORF">I4F81_010377</name>
</gene>
<protein>
    <submittedName>
        <fullName evidence="1">Uncharacterized protein</fullName>
    </submittedName>
</protein>
<organism evidence="1 2">
    <name type="scientific">Pyropia yezoensis</name>
    <name type="common">Susabi-nori</name>
    <name type="synonym">Porphyra yezoensis</name>
    <dbReference type="NCBI Taxonomy" id="2788"/>
    <lineage>
        <taxon>Eukaryota</taxon>
        <taxon>Rhodophyta</taxon>
        <taxon>Bangiophyceae</taxon>
        <taxon>Bangiales</taxon>
        <taxon>Bangiaceae</taxon>
        <taxon>Pyropia</taxon>
    </lineage>
</organism>
<evidence type="ECO:0000313" key="2">
    <source>
        <dbReference type="Proteomes" id="UP000798662"/>
    </source>
</evidence>
<dbReference type="EMBL" id="CM020620">
    <property type="protein sequence ID" value="KAK1867880.1"/>
    <property type="molecule type" value="Genomic_DNA"/>
</dbReference>